<name>A0A068TTJ8_COFCA</name>
<protein>
    <submittedName>
        <fullName evidence="5">Uncharacterized protein</fullName>
    </submittedName>
</protein>
<dbReference type="PANTHER" id="PTHR45859">
    <property type="entry name" value="TRANSLATION INITIATION FACTOR EIF-2B SUBUNIT BETA"/>
    <property type="match status" value="1"/>
</dbReference>
<dbReference type="EMBL" id="HG739087">
    <property type="protein sequence ID" value="CDO99269.1"/>
    <property type="molecule type" value="Genomic_DNA"/>
</dbReference>
<dbReference type="PANTHER" id="PTHR45859:SF1">
    <property type="entry name" value="TRANSLATION INITIATION FACTOR EIF-2B SUBUNIT BETA"/>
    <property type="match status" value="1"/>
</dbReference>
<dbReference type="GO" id="GO:0003743">
    <property type="term" value="F:translation initiation factor activity"/>
    <property type="evidence" value="ECO:0007669"/>
    <property type="project" value="UniProtKB-KW"/>
</dbReference>
<dbReference type="InParanoid" id="A0A068TTJ8"/>
<evidence type="ECO:0000256" key="1">
    <source>
        <dbReference type="ARBA" id="ARBA00022490"/>
    </source>
</evidence>
<dbReference type="Proteomes" id="UP000295252">
    <property type="component" value="Chromosome V"/>
</dbReference>
<keyword evidence="1" id="KW-0963">Cytoplasm</keyword>
<evidence type="ECO:0000313" key="5">
    <source>
        <dbReference type="EMBL" id="CDO99269.1"/>
    </source>
</evidence>
<gene>
    <name evidence="5" type="ORF">GSCOC_T00026360001</name>
</gene>
<keyword evidence="2" id="KW-0396">Initiation factor</keyword>
<dbReference type="GO" id="GO:0005085">
    <property type="term" value="F:guanyl-nucleotide exchange factor activity"/>
    <property type="evidence" value="ECO:0007669"/>
    <property type="project" value="TreeGrafter"/>
</dbReference>
<dbReference type="OrthoDB" id="269919at2759"/>
<dbReference type="PhylomeDB" id="A0A068TTJ8"/>
<dbReference type="InterPro" id="IPR000649">
    <property type="entry name" value="IF-2B-related"/>
</dbReference>
<dbReference type="OMA" id="LMLIRWQ"/>
<keyword evidence="3" id="KW-0648">Protein biosynthesis</keyword>
<dbReference type="STRING" id="49390.A0A068TTJ8"/>
<comment type="similarity">
    <text evidence="4">Belongs to the eIF-2B alpha/beta/delta subunits family.</text>
</comment>
<dbReference type="Gramene" id="CDO99269">
    <property type="protein sequence ID" value="CDO99269"/>
    <property type="gene ID" value="GSCOC_T00026360001"/>
</dbReference>
<evidence type="ECO:0000313" key="6">
    <source>
        <dbReference type="Proteomes" id="UP000295252"/>
    </source>
</evidence>
<keyword evidence="6" id="KW-1185">Reference proteome</keyword>
<organism evidence="5 6">
    <name type="scientific">Coffea canephora</name>
    <name type="common">Robusta coffee</name>
    <dbReference type="NCBI Taxonomy" id="49390"/>
    <lineage>
        <taxon>Eukaryota</taxon>
        <taxon>Viridiplantae</taxon>
        <taxon>Streptophyta</taxon>
        <taxon>Embryophyta</taxon>
        <taxon>Tracheophyta</taxon>
        <taxon>Spermatophyta</taxon>
        <taxon>Magnoliopsida</taxon>
        <taxon>eudicotyledons</taxon>
        <taxon>Gunneridae</taxon>
        <taxon>Pentapetalae</taxon>
        <taxon>asterids</taxon>
        <taxon>lamiids</taxon>
        <taxon>Gentianales</taxon>
        <taxon>Rubiaceae</taxon>
        <taxon>Ixoroideae</taxon>
        <taxon>Gardenieae complex</taxon>
        <taxon>Bertiereae - Coffeeae clade</taxon>
        <taxon>Coffeeae</taxon>
        <taxon>Coffea</taxon>
    </lineage>
</organism>
<evidence type="ECO:0000256" key="4">
    <source>
        <dbReference type="RuleBase" id="RU003814"/>
    </source>
</evidence>
<sequence length="120" mass="13113">MPDMQGLVNELIDKLKKRDGLINGLSFVLVLMLIRWQKGEGITGTALQTAELLRSVISVQKLPPTNKAAALINAVRDVGEKLIAANPVELSFGNVIRRVLHIVREEDLSPSSDEAGDNEE</sequence>
<proteinExistence type="inferred from homology"/>
<evidence type="ECO:0000256" key="2">
    <source>
        <dbReference type="ARBA" id="ARBA00022540"/>
    </source>
</evidence>
<dbReference type="InterPro" id="IPR051855">
    <property type="entry name" value="eIF2B_beta_subunit"/>
</dbReference>
<dbReference type="GO" id="GO:0005851">
    <property type="term" value="C:eukaryotic translation initiation factor 2B complex"/>
    <property type="evidence" value="ECO:0007669"/>
    <property type="project" value="TreeGrafter"/>
</dbReference>
<reference evidence="6" key="1">
    <citation type="journal article" date="2014" name="Science">
        <title>The coffee genome provides insight into the convergent evolution of caffeine biosynthesis.</title>
        <authorList>
            <person name="Denoeud F."/>
            <person name="Carretero-Paulet L."/>
            <person name="Dereeper A."/>
            <person name="Droc G."/>
            <person name="Guyot R."/>
            <person name="Pietrella M."/>
            <person name="Zheng C."/>
            <person name="Alberti A."/>
            <person name="Anthony F."/>
            <person name="Aprea G."/>
            <person name="Aury J.M."/>
            <person name="Bento P."/>
            <person name="Bernard M."/>
            <person name="Bocs S."/>
            <person name="Campa C."/>
            <person name="Cenci A."/>
            <person name="Combes M.C."/>
            <person name="Crouzillat D."/>
            <person name="Da Silva C."/>
            <person name="Daddiego L."/>
            <person name="De Bellis F."/>
            <person name="Dussert S."/>
            <person name="Garsmeur O."/>
            <person name="Gayraud T."/>
            <person name="Guignon V."/>
            <person name="Jahn K."/>
            <person name="Jamilloux V."/>
            <person name="Joet T."/>
            <person name="Labadie K."/>
            <person name="Lan T."/>
            <person name="Leclercq J."/>
            <person name="Lepelley M."/>
            <person name="Leroy T."/>
            <person name="Li L.T."/>
            <person name="Librado P."/>
            <person name="Lopez L."/>
            <person name="Munoz A."/>
            <person name="Noel B."/>
            <person name="Pallavicini A."/>
            <person name="Perrotta G."/>
            <person name="Poncet V."/>
            <person name="Pot D."/>
            <person name="Priyono X."/>
            <person name="Rigoreau M."/>
            <person name="Rouard M."/>
            <person name="Rozas J."/>
            <person name="Tranchant-Dubreuil C."/>
            <person name="VanBuren R."/>
            <person name="Zhang Q."/>
            <person name="Andrade A.C."/>
            <person name="Argout X."/>
            <person name="Bertrand B."/>
            <person name="de Kochko A."/>
            <person name="Graziosi G."/>
            <person name="Henry R.J."/>
            <person name="Jayarama X."/>
            <person name="Ming R."/>
            <person name="Nagai C."/>
            <person name="Rounsley S."/>
            <person name="Sankoff D."/>
            <person name="Giuliano G."/>
            <person name="Albert V.A."/>
            <person name="Wincker P."/>
            <person name="Lashermes P."/>
        </authorList>
    </citation>
    <scope>NUCLEOTIDE SEQUENCE [LARGE SCALE GENOMIC DNA]</scope>
    <source>
        <strain evidence="6">cv. DH200-94</strain>
    </source>
</reference>
<dbReference type="Pfam" id="PF01008">
    <property type="entry name" value="IF-2B"/>
    <property type="match status" value="1"/>
</dbReference>
<evidence type="ECO:0000256" key="3">
    <source>
        <dbReference type="ARBA" id="ARBA00022917"/>
    </source>
</evidence>
<accession>A0A068TTJ8</accession>
<dbReference type="AlphaFoldDB" id="A0A068TTJ8"/>